<protein>
    <submittedName>
        <fullName evidence="1">Uncharacterized protein</fullName>
    </submittedName>
</protein>
<accession>E8N0D1</accession>
<dbReference type="EMBL" id="AP012029">
    <property type="protein sequence ID" value="BAJ64680.1"/>
    <property type="molecule type" value="Genomic_DNA"/>
</dbReference>
<dbReference type="STRING" id="926569.ANT_26540"/>
<reference evidence="1 2" key="1">
    <citation type="submission" date="2010-12" db="EMBL/GenBank/DDBJ databases">
        <title>Whole genome sequence of Anaerolinea thermophila UNI-1.</title>
        <authorList>
            <person name="Narita-Yamada S."/>
            <person name="Kishi E."/>
            <person name="Watanabe Y."/>
            <person name="Takasaki K."/>
            <person name="Ankai A."/>
            <person name="Oguchi A."/>
            <person name="Fukui S."/>
            <person name="Takahashi M."/>
            <person name="Yashiro I."/>
            <person name="Hosoyama A."/>
            <person name="Sekiguchi Y."/>
            <person name="Hanada S."/>
            <person name="Fujita N."/>
        </authorList>
    </citation>
    <scope>NUCLEOTIDE SEQUENCE [LARGE SCALE GENOMIC DNA]</scope>
    <source>
        <strain evidence="2">DSM 14523 / JCM 11388 / NBRC 100420 / UNI-1</strain>
    </source>
</reference>
<dbReference type="AlphaFoldDB" id="E8N0D1"/>
<keyword evidence="2" id="KW-1185">Reference proteome</keyword>
<sequence length="45" mass="5038">MSLLEGRGIVLLVCVEIDLFPSVILDGECDQFASFDNFYEIEIAL</sequence>
<proteinExistence type="predicted"/>
<evidence type="ECO:0000313" key="2">
    <source>
        <dbReference type="Proteomes" id="UP000008922"/>
    </source>
</evidence>
<dbReference type="InParanoid" id="E8N0D1"/>
<evidence type="ECO:0000313" key="1">
    <source>
        <dbReference type="EMBL" id="BAJ64680.1"/>
    </source>
</evidence>
<dbReference type="HOGENOM" id="CLU_3195435_0_0_0"/>
<dbReference type="Proteomes" id="UP000008922">
    <property type="component" value="Chromosome"/>
</dbReference>
<name>E8N0D1_ANATU</name>
<organism evidence="1 2">
    <name type="scientific">Anaerolinea thermophila (strain DSM 14523 / JCM 11388 / NBRC 100420 / UNI-1)</name>
    <dbReference type="NCBI Taxonomy" id="926569"/>
    <lineage>
        <taxon>Bacteria</taxon>
        <taxon>Bacillati</taxon>
        <taxon>Chloroflexota</taxon>
        <taxon>Anaerolineae</taxon>
        <taxon>Anaerolineales</taxon>
        <taxon>Anaerolineaceae</taxon>
        <taxon>Anaerolinea</taxon>
    </lineage>
</organism>
<dbReference type="KEGG" id="atm:ANT_26540"/>
<gene>
    <name evidence="1" type="ordered locus">ANT_26540</name>
</gene>